<keyword evidence="2" id="KW-1185">Reference proteome</keyword>
<dbReference type="AlphaFoldDB" id="A0A1H4GSN0"/>
<accession>A0A1H4GSN0</accession>
<protein>
    <recommendedName>
        <fullName evidence="3">PD-(D/E)XK endonuclease-like domain-containing protein</fullName>
    </recommendedName>
</protein>
<evidence type="ECO:0000313" key="1">
    <source>
        <dbReference type="EMBL" id="SEB12563.1"/>
    </source>
</evidence>
<dbReference type="Proteomes" id="UP000199656">
    <property type="component" value="Unassembled WGS sequence"/>
</dbReference>
<sequence length="401" mass="46835">MLSERQILFRDYLIKKIGFIEDTFFSVYLEKLSFAAPNFRYLESIPIPSSPELYKTVEDFGISAYAVEGIENRTYKMKNGLFVPSRYNIIDFLNYEYKVKKNSQIKIKDAFTNYISATDLANYTYCPVSFSISKTFDLKKIESAYNGTDLHESHRLINFISSERGRNQGVGTGSSGLIGTLIKPENELFFNEIERSTVIYQGHGKAEQKKYFKSFKGDYVGQPDYILQNSSKDFFVVEEKFQYQSTQVEKERYFHNNHINQLISYLYGINDYNIKYGYLVYWKFDFDYGDRYIHSCQVVRIEKNEIARNQIIAVYSKLKNFINNKVEGFDITNRNPSKCANCVSNLLCGHKTGRFSTLKYPYSTEYLKTHYAEFPKELKKDYIPDEQNELGSKSINELDAL</sequence>
<reference evidence="2" key="1">
    <citation type="submission" date="2016-10" db="EMBL/GenBank/DDBJ databases">
        <authorList>
            <person name="Varghese N."/>
            <person name="Submissions S."/>
        </authorList>
    </citation>
    <scope>NUCLEOTIDE SEQUENCE [LARGE SCALE GENOMIC DNA]</scope>
    <source>
        <strain evidence="2">DSM 23920</strain>
    </source>
</reference>
<organism evidence="1 2">
    <name type="scientific">Chitinophaga terrae</name>
    <name type="common">ex Kim and Jung 2007</name>
    <dbReference type="NCBI Taxonomy" id="408074"/>
    <lineage>
        <taxon>Bacteria</taxon>
        <taxon>Pseudomonadati</taxon>
        <taxon>Bacteroidota</taxon>
        <taxon>Chitinophagia</taxon>
        <taxon>Chitinophagales</taxon>
        <taxon>Chitinophagaceae</taxon>
        <taxon>Chitinophaga</taxon>
    </lineage>
</organism>
<name>A0A1H4GSN0_9BACT</name>
<dbReference type="InterPro" id="IPR011604">
    <property type="entry name" value="PDDEXK-like_dom_sf"/>
</dbReference>
<evidence type="ECO:0000313" key="2">
    <source>
        <dbReference type="Proteomes" id="UP000199656"/>
    </source>
</evidence>
<dbReference type="STRING" id="408074.SAMN05660909_05681"/>
<proteinExistence type="predicted"/>
<dbReference type="EMBL" id="FNRL01000059">
    <property type="protein sequence ID" value="SEB12563.1"/>
    <property type="molecule type" value="Genomic_DNA"/>
</dbReference>
<gene>
    <name evidence="1" type="ORF">SAMN05660909_05681</name>
</gene>
<evidence type="ECO:0008006" key="3">
    <source>
        <dbReference type="Google" id="ProtNLM"/>
    </source>
</evidence>
<dbReference type="RefSeq" id="WP_089766356.1">
    <property type="nucleotide sequence ID" value="NZ_BKAT01000082.1"/>
</dbReference>
<dbReference type="Gene3D" id="3.90.320.10">
    <property type="match status" value="1"/>
</dbReference>
<dbReference type="OrthoDB" id="1492623at2"/>